<gene>
    <name evidence="1" type="ORF">EVA_20058</name>
</gene>
<evidence type="ECO:0000313" key="1">
    <source>
        <dbReference type="EMBL" id="EJW91835.1"/>
    </source>
</evidence>
<sequence length="57" mass="6795">MPATSPSRRQSSTVCLLYLLFRWLSIAIWVTVARAQPPYLPYSHSWLWVSHRFWVTM</sequence>
<dbReference type="AlphaFoldDB" id="J9BW82"/>
<accession>J9BW82</accession>
<name>J9BW82_9ZZZZ</name>
<proteinExistence type="predicted"/>
<organism evidence="1">
    <name type="scientific">gut metagenome</name>
    <dbReference type="NCBI Taxonomy" id="749906"/>
    <lineage>
        <taxon>unclassified sequences</taxon>
        <taxon>metagenomes</taxon>
        <taxon>organismal metagenomes</taxon>
    </lineage>
</organism>
<comment type="caution">
    <text evidence="1">The sequence shown here is derived from an EMBL/GenBank/DDBJ whole genome shotgun (WGS) entry which is preliminary data.</text>
</comment>
<reference evidence="1" key="1">
    <citation type="journal article" date="2012" name="PLoS ONE">
        <title>Gene sets for utilization of primary and secondary nutrition supplies in the distal gut of endangered iberian lynx.</title>
        <authorList>
            <person name="Alcaide M."/>
            <person name="Messina E."/>
            <person name="Richter M."/>
            <person name="Bargiela R."/>
            <person name="Peplies J."/>
            <person name="Huws S.A."/>
            <person name="Newbold C.J."/>
            <person name="Golyshin P.N."/>
            <person name="Simon M.A."/>
            <person name="Lopez G."/>
            <person name="Yakimov M.M."/>
            <person name="Ferrer M."/>
        </authorList>
    </citation>
    <scope>NUCLEOTIDE SEQUENCE</scope>
</reference>
<protein>
    <submittedName>
        <fullName evidence="1">Secreted protein</fullName>
    </submittedName>
</protein>
<dbReference type="EMBL" id="AMCI01007923">
    <property type="protein sequence ID" value="EJW91835.1"/>
    <property type="molecule type" value="Genomic_DNA"/>
</dbReference>